<dbReference type="Pfam" id="PF00491">
    <property type="entry name" value="Arginase"/>
    <property type="match status" value="1"/>
</dbReference>
<evidence type="ECO:0000313" key="6">
    <source>
        <dbReference type="Proteomes" id="UP000005316"/>
    </source>
</evidence>
<dbReference type="PANTHER" id="PTHR11358">
    <property type="entry name" value="ARGINASE/AGMATINASE"/>
    <property type="match status" value="1"/>
</dbReference>
<sequence>MTILKHEFNIIKNSLKKVKVVAIMVETIYGNTPCMLGAKNISATKDFSDIDVLVYGVPWEGAVTWGDYTGCELGPKVMRLCSARYSGYLPEINDMDVFEHVTLGDVGDVDVVPADVDETMKRITSFTSDLWKSGKFVVGLGGDHGITFPIVRSITETGKKVGIIHLDAHYDNLPSHNGDQYARCSPFARLYEQEGVRNESIIHTGIHGPRNEPQSGRNAKAAGAVTLTVNDIRGHKDLKELAKEIHAMASKDVDCVYLTICSDVLDFAFNPGGPVDGNGLTSYELLTLVHEICKLGVIGMDFVEIYPQQDPNQLSAHFASTLILYALAGNILHNQQNIKQ</sequence>
<dbReference type="PIRSF" id="PIRSF036979">
    <property type="entry name" value="Arginase"/>
    <property type="match status" value="1"/>
</dbReference>
<evidence type="ECO:0000256" key="3">
    <source>
        <dbReference type="PIRSR" id="PIRSR036979-1"/>
    </source>
</evidence>
<dbReference type="AlphaFoldDB" id="F9DRW1"/>
<name>F9DRW1_9BACL</name>
<feature type="binding site" evidence="3">
    <location>
        <position position="167"/>
    </location>
    <ligand>
        <name>Mn(2+)</name>
        <dbReference type="ChEBI" id="CHEBI:29035"/>
        <label>1</label>
    </ligand>
</feature>
<feature type="binding site" evidence="3">
    <location>
        <position position="144"/>
    </location>
    <ligand>
        <name>Mn(2+)</name>
        <dbReference type="ChEBI" id="CHEBI:29035"/>
        <label>1</label>
    </ligand>
</feature>
<accession>F9DRW1</accession>
<comment type="caution">
    <text evidence="5">The sequence shown here is derived from an EMBL/GenBank/DDBJ whole genome shotgun (WGS) entry which is preliminary data.</text>
</comment>
<comment type="similarity">
    <text evidence="4">Belongs to the arginase family.</text>
</comment>
<dbReference type="InterPro" id="IPR023696">
    <property type="entry name" value="Ureohydrolase_dom_sf"/>
</dbReference>
<comment type="cofactor">
    <cofactor evidence="3">
        <name>Mn(2+)</name>
        <dbReference type="ChEBI" id="CHEBI:29035"/>
    </cofactor>
    <text evidence="3">Binds 2 manganese ions per subunit.</text>
</comment>
<dbReference type="Proteomes" id="UP000005316">
    <property type="component" value="Unassembled WGS sequence"/>
</dbReference>
<dbReference type="SUPFAM" id="SSF52768">
    <property type="entry name" value="Arginase/deacetylase"/>
    <property type="match status" value="1"/>
</dbReference>
<keyword evidence="1 3" id="KW-0479">Metal-binding</keyword>
<evidence type="ECO:0000256" key="4">
    <source>
        <dbReference type="PROSITE-ProRule" id="PRU00742"/>
    </source>
</evidence>
<evidence type="ECO:0000313" key="5">
    <source>
        <dbReference type="EMBL" id="EGQ26450.1"/>
    </source>
</evidence>
<dbReference type="EMBL" id="AFPZ01000043">
    <property type="protein sequence ID" value="EGQ26450.1"/>
    <property type="molecule type" value="Genomic_DNA"/>
</dbReference>
<proteinExistence type="inferred from homology"/>
<dbReference type="GO" id="GO:0008783">
    <property type="term" value="F:agmatinase activity"/>
    <property type="evidence" value="ECO:0007669"/>
    <property type="project" value="UniProtKB-EC"/>
</dbReference>
<dbReference type="GO" id="GO:0033389">
    <property type="term" value="P:putrescine biosynthetic process from arginine, via agmatine"/>
    <property type="evidence" value="ECO:0007669"/>
    <property type="project" value="TreeGrafter"/>
</dbReference>
<feature type="binding site" evidence="3">
    <location>
        <position position="169"/>
    </location>
    <ligand>
        <name>Mn(2+)</name>
        <dbReference type="ChEBI" id="CHEBI:29035"/>
        <label>1</label>
    </ligand>
</feature>
<evidence type="ECO:0000256" key="2">
    <source>
        <dbReference type="ARBA" id="ARBA00022801"/>
    </source>
</evidence>
<evidence type="ECO:0000256" key="1">
    <source>
        <dbReference type="ARBA" id="ARBA00022723"/>
    </source>
</evidence>
<dbReference type="PANTHER" id="PTHR11358:SF26">
    <property type="entry name" value="GUANIDINO ACID HYDROLASE, MITOCHONDRIAL"/>
    <property type="match status" value="1"/>
</dbReference>
<dbReference type="EC" id="3.5.3.11" evidence="5"/>
<dbReference type="GO" id="GO:0046872">
    <property type="term" value="F:metal ion binding"/>
    <property type="evidence" value="ECO:0007669"/>
    <property type="project" value="UniProtKB-KW"/>
</dbReference>
<feature type="binding site" evidence="3">
    <location>
        <position position="171"/>
    </location>
    <ligand>
        <name>Mn(2+)</name>
        <dbReference type="ChEBI" id="CHEBI:29035"/>
        <label>1</label>
    </ligand>
</feature>
<dbReference type="Gene3D" id="3.40.800.10">
    <property type="entry name" value="Ureohydrolase domain"/>
    <property type="match status" value="1"/>
</dbReference>
<keyword evidence="2 5" id="KW-0378">Hydrolase</keyword>
<dbReference type="HOGENOM" id="CLU_039478_0_2_9"/>
<reference evidence="5 6" key="1">
    <citation type="submission" date="2011-04" db="EMBL/GenBank/DDBJ databases">
        <authorList>
            <person name="Muzny D."/>
            <person name="Qin X."/>
            <person name="Deng J."/>
            <person name="Jiang H."/>
            <person name="Liu Y."/>
            <person name="Qu J."/>
            <person name="Song X.-Z."/>
            <person name="Zhang L."/>
            <person name="Thornton R."/>
            <person name="Coyle M."/>
            <person name="Francisco L."/>
            <person name="Jackson L."/>
            <person name="Javaid M."/>
            <person name="Korchina V."/>
            <person name="Kovar C."/>
            <person name="Mata R."/>
            <person name="Mathew T."/>
            <person name="Ngo R."/>
            <person name="Nguyen L."/>
            <person name="Nguyen N."/>
            <person name="Okwuonu G."/>
            <person name="Ongeri F."/>
            <person name="Pham C."/>
            <person name="Simmons D."/>
            <person name="Wilczek-Boney K."/>
            <person name="Hale W."/>
            <person name="Jakkamsetti A."/>
            <person name="Pham P."/>
            <person name="Ruth R."/>
            <person name="San Lucas F."/>
            <person name="Warren J."/>
            <person name="Zhang J."/>
            <person name="Zhao Z."/>
            <person name="Zhou C."/>
            <person name="Zhu D."/>
            <person name="Lee S."/>
            <person name="Bess C."/>
            <person name="Blankenburg K."/>
            <person name="Forbes L."/>
            <person name="Fu Q."/>
            <person name="Gubbala S."/>
            <person name="Hirani K."/>
            <person name="Jayaseelan J.C."/>
            <person name="Lara F."/>
            <person name="Munidasa M."/>
            <person name="Palculict T."/>
            <person name="Patil S."/>
            <person name="Pu L.-L."/>
            <person name="Saada N."/>
            <person name="Tang L."/>
            <person name="Weissenberger G."/>
            <person name="Zhu Y."/>
            <person name="Hemphill L."/>
            <person name="Shang Y."/>
            <person name="Youmans B."/>
            <person name="Ayvaz T."/>
            <person name="Ross M."/>
            <person name="Santibanez J."/>
            <person name="Aqrawi P."/>
            <person name="Gross S."/>
            <person name="Joshi V."/>
            <person name="Fowler G."/>
            <person name="Nazareth L."/>
            <person name="Reid J."/>
            <person name="Worley K."/>
            <person name="Petrosino J."/>
            <person name="Highlander S."/>
            <person name="Gibbs R."/>
        </authorList>
    </citation>
    <scope>NUCLEOTIDE SEQUENCE [LARGE SCALE GENOMIC DNA]</scope>
    <source>
        <strain evidence="5 6">2681</strain>
    </source>
</reference>
<feature type="binding site" evidence="3">
    <location>
        <position position="261"/>
    </location>
    <ligand>
        <name>Mn(2+)</name>
        <dbReference type="ChEBI" id="CHEBI:29035"/>
        <label>1</label>
    </ligand>
</feature>
<dbReference type="CDD" id="cd09990">
    <property type="entry name" value="Agmatinase-like"/>
    <property type="match status" value="1"/>
</dbReference>
<dbReference type="InterPro" id="IPR006035">
    <property type="entry name" value="Ureohydrolase"/>
</dbReference>
<keyword evidence="3" id="KW-0464">Manganese</keyword>
<dbReference type="eggNOG" id="COG0010">
    <property type="taxonomic scope" value="Bacteria"/>
</dbReference>
<dbReference type="STRING" id="759851.SAMN04244570_2017"/>
<organism evidence="5 6">
    <name type="scientific">Sporosarcina newyorkensis 2681</name>
    <dbReference type="NCBI Taxonomy" id="1027292"/>
    <lineage>
        <taxon>Bacteria</taxon>
        <taxon>Bacillati</taxon>
        <taxon>Bacillota</taxon>
        <taxon>Bacilli</taxon>
        <taxon>Bacillales</taxon>
        <taxon>Caryophanaceae</taxon>
        <taxon>Sporosarcina</taxon>
    </lineage>
</organism>
<feature type="binding site" evidence="3">
    <location>
        <position position="263"/>
    </location>
    <ligand>
        <name>Mn(2+)</name>
        <dbReference type="ChEBI" id="CHEBI:29035"/>
        <label>1</label>
    </ligand>
</feature>
<dbReference type="PROSITE" id="PS51409">
    <property type="entry name" value="ARGINASE_2"/>
    <property type="match status" value="1"/>
</dbReference>
<protein>
    <submittedName>
        <fullName evidence="5">Agmatinase</fullName>
        <ecNumber evidence="5">3.5.3.11</ecNumber>
    </submittedName>
</protein>
<gene>
    <name evidence="5" type="ORF">HMPREF9372_1541</name>
</gene>